<reference evidence="1 2" key="1">
    <citation type="submission" date="2023-10" db="EMBL/GenBank/DDBJ databases">
        <title>Roseovarius strain S88 nov., isolated from a marine algae.</title>
        <authorList>
            <person name="Lee M.W."/>
            <person name="Lee J.K."/>
            <person name="Kim J.M."/>
            <person name="Choi D.G."/>
            <person name="Baek J.H."/>
            <person name="Bayburt H."/>
            <person name="Jung J.J."/>
            <person name="Han D.M."/>
            <person name="Jeon C.O."/>
        </authorList>
    </citation>
    <scope>NUCLEOTIDE SEQUENCE [LARGE SCALE GENOMIC DNA]</scope>
    <source>
        <strain evidence="1 2">S88</strain>
    </source>
</reference>
<proteinExistence type="predicted"/>
<evidence type="ECO:0000313" key="1">
    <source>
        <dbReference type="EMBL" id="WWR45332.1"/>
    </source>
</evidence>
<dbReference type="InterPro" id="IPR053714">
    <property type="entry name" value="Iso_Racemase_Enz_sf"/>
</dbReference>
<name>A0ABZ2HG66_9RHOB</name>
<organism evidence="1 2">
    <name type="scientific">Roseovarius phycicola</name>
    <dbReference type="NCBI Taxonomy" id="3080976"/>
    <lineage>
        <taxon>Bacteria</taxon>
        <taxon>Pseudomonadati</taxon>
        <taxon>Pseudomonadota</taxon>
        <taxon>Alphaproteobacteria</taxon>
        <taxon>Rhodobacterales</taxon>
        <taxon>Roseobacteraceae</taxon>
        <taxon>Roseovarius</taxon>
    </lineage>
</organism>
<sequence length="244" mass="26177">MTYELDHGMARRLGLVVLSTDETLEVEARQTLQGRDVGLYHTRIYSAPSVTPQSLMDMQARVAASVSLLPDTVEAIGYGCTSASVLIGPDAVTEQVHAVRPGLPVTNPISGVLAGLQALSAKRIIMITPYTSQVASPMRQFLEARGIAVVHETSFGEEIDPNVARISETSTKTAILEALQNHKADAVFASCTNLRTYGIIDTLEAETGVPVISSNQALLWHLLRVAEIDANGWGPGRLFQKGLA</sequence>
<dbReference type="Pfam" id="PF17645">
    <property type="entry name" value="Amdase"/>
    <property type="match status" value="1"/>
</dbReference>
<dbReference type="RefSeq" id="WP_338548279.1">
    <property type="nucleotide sequence ID" value="NZ_CP146069.1"/>
</dbReference>
<accession>A0ABZ2HG66</accession>
<dbReference type="PIRSF" id="PIRSF015736">
    <property type="entry name" value="MI"/>
    <property type="match status" value="1"/>
</dbReference>
<protein>
    <submittedName>
        <fullName evidence="1">Aspartate/glutamate racemase family protein</fullName>
    </submittedName>
</protein>
<gene>
    <name evidence="1" type="ORF">RZ517_10995</name>
</gene>
<dbReference type="PANTHER" id="PTHR40267">
    <property type="entry name" value="BLR3294 PROTEIN"/>
    <property type="match status" value="1"/>
</dbReference>
<dbReference type="PANTHER" id="PTHR40267:SF1">
    <property type="entry name" value="BLR3294 PROTEIN"/>
    <property type="match status" value="1"/>
</dbReference>
<dbReference type="Gene3D" id="3.40.50.12500">
    <property type="match status" value="1"/>
</dbReference>
<keyword evidence="2" id="KW-1185">Reference proteome</keyword>
<dbReference type="InterPro" id="IPR026286">
    <property type="entry name" value="MaiA/AMDase"/>
</dbReference>
<dbReference type="EMBL" id="CP146069">
    <property type="protein sequence ID" value="WWR45332.1"/>
    <property type="molecule type" value="Genomic_DNA"/>
</dbReference>
<evidence type="ECO:0000313" key="2">
    <source>
        <dbReference type="Proteomes" id="UP001364156"/>
    </source>
</evidence>
<dbReference type="Proteomes" id="UP001364156">
    <property type="component" value="Chromosome"/>
</dbReference>